<protein>
    <submittedName>
        <fullName evidence="3">DNA-binding transcriptional regulator, XRE-family HTH domain</fullName>
    </submittedName>
</protein>
<dbReference type="EMBL" id="FXAW01000006">
    <property type="protein sequence ID" value="SMG43157.1"/>
    <property type="molecule type" value="Genomic_DNA"/>
</dbReference>
<dbReference type="OrthoDB" id="800066at2"/>
<dbReference type="Gene3D" id="1.10.260.40">
    <property type="entry name" value="lambda repressor-like DNA-binding domains"/>
    <property type="match status" value="1"/>
</dbReference>
<dbReference type="RefSeq" id="WP_085518137.1">
    <property type="nucleotide sequence ID" value="NZ_FXAW01000006.1"/>
</dbReference>
<feature type="domain" description="HTH cro/C1-type" evidence="2">
    <location>
        <begin position="8"/>
        <end position="62"/>
    </location>
</feature>
<dbReference type="Pfam" id="PF01381">
    <property type="entry name" value="HTH_3"/>
    <property type="match status" value="1"/>
</dbReference>
<dbReference type="SUPFAM" id="SSF47413">
    <property type="entry name" value="lambda repressor-like DNA-binding domains"/>
    <property type="match status" value="1"/>
</dbReference>
<dbReference type="AlphaFoldDB" id="A0A1X7KPL2"/>
<dbReference type="SMART" id="SM00530">
    <property type="entry name" value="HTH_XRE"/>
    <property type="match status" value="1"/>
</dbReference>
<dbReference type="GO" id="GO:0003677">
    <property type="term" value="F:DNA binding"/>
    <property type="evidence" value="ECO:0007669"/>
    <property type="project" value="UniProtKB-KW"/>
</dbReference>
<dbReference type="Proteomes" id="UP000193804">
    <property type="component" value="Unassembled WGS sequence"/>
</dbReference>
<keyword evidence="4" id="KW-1185">Reference proteome</keyword>
<reference evidence="4" key="1">
    <citation type="submission" date="2017-04" db="EMBL/GenBank/DDBJ databases">
        <authorList>
            <person name="Varghese N."/>
            <person name="Submissions S."/>
        </authorList>
    </citation>
    <scope>NUCLEOTIDE SEQUENCE [LARGE SCALE GENOMIC DNA]</scope>
    <source>
        <strain evidence="4">DSM 4125</strain>
    </source>
</reference>
<accession>A0A1X7KPL2</accession>
<gene>
    <name evidence="3" type="ORF">SAMN05661096_02984</name>
</gene>
<evidence type="ECO:0000313" key="3">
    <source>
        <dbReference type="EMBL" id="SMG43157.1"/>
    </source>
</evidence>
<dbReference type="STRING" id="1028.SAMN05661096_02984"/>
<dbReference type="CDD" id="cd00093">
    <property type="entry name" value="HTH_XRE"/>
    <property type="match status" value="1"/>
</dbReference>
<dbReference type="PROSITE" id="PS50943">
    <property type="entry name" value="HTH_CROC1"/>
    <property type="match status" value="1"/>
</dbReference>
<dbReference type="InterPro" id="IPR010982">
    <property type="entry name" value="Lambda_DNA-bd_dom_sf"/>
</dbReference>
<evidence type="ECO:0000256" key="1">
    <source>
        <dbReference type="ARBA" id="ARBA00023125"/>
    </source>
</evidence>
<proteinExistence type="predicted"/>
<evidence type="ECO:0000313" key="4">
    <source>
        <dbReference type="Proteomes" id="UP000193804"/>
    </source>
</evidence>
<organism evidence="3 4">
    <name type="scientific">Marivirga sericea</name>
    <dbReference type="NCBI Taxonomy" id="1028"/>
    <lineage>
        <taxon>Bacteria</taxon>
        <taxon>Pseudomonadati</taxon>
        <taxon>Bacteroidota</taxon>
        <taxon>Cytophagia</taxon>
        <taxon>Cytophagales</taxon>
        <taxon>Marivirgaceae</taxon>
        <taxon>Marivirga</taxon>
    </lineage>
</organism>
<name>A0A1X7KPL2_9BACT</name>
<sequence length="178" mass="20424">MTKISDNIKYLRTKKGMSQTAMAEAVGLKRGNIASYEKELAQPNIENLVKIAEYFGVDIHQIVNEDLQYSSKKTSHERNPFKIFEESFPIQGLKDRVNALKGNHNAVEKIKRLKDQNKDIQKMVDGFRAFHKMRMNSSDGSEELNNKLSADYINLLDILQTVLKSNTELIKIIDKNHD</sequence>
<evidence type="ECO:0000259" key="2">
    <source>
        <dbReference type="PROSITE" id="PS50943"/>
    </source>
</evidence>
<keyword evidence="1 3" id="KW-0238">DNA-binding</keyword>
<dbReference type="InterPro" id="IPR001387">
    <property type="entry name" value="Cro/C1-type_HTH"/>
</dbReference>
<dbReference type="PANTHER" id="PTHR46558">
    <property type="entry name" value="TRACRIPTIONAL REGULATORY PROTEIN-RELATED-RELATED"/>
    <property type="match status" value="1"/>
</dbReference>
<dbReference type="PANTHER" id="PTHR46558:SF11">
    <property type="entry name" value="HTH-TYPE TRANSCRIPTIONAL REGULATOR XRE"/>
    <property type="match status" value="1"/>
</dbReference>